<dbReference type="EMBL" id="AHKC01012757">
    <property type="protein sequence ID" value="EKF29697.1"/>
    <property type="molecule type" value="Genomic_DNA"/>
</dbReference>
<protein>
    <submittedName>
        <fullName evidence="1">Dispersed gene family protein 1 (DGF-1), putative</fullName>
    </submittedName>
</protein>
<evidence type="ECO:0000313" key="1">
    <source>
        <dbReference type="EMBL" id="EKF29697.1"/>
    </source>
</evidence>
<feature type="non-terminal residue" evidence="1">
    <location>
        <position position="49"/>
    </location>
</feature>
<dbReference type="AlphaFoldDB" id="K2NLD2"/>
<organism evidence="1 2">
    <name type="scientific">Trypanosoma cruzi marinkellei</name>
    <dbReference type="NCBI Taxonomy" id="85056"/>
    <lineage>
        <taxon>Eukaryota</taxon>
        <taxon>Discoba</taxon>
        <taxon>Euglenozoa</taxon>
        <taxon>Kinetoplastea</taxon>
        <taxon>Metakinetoplastina</taxon>
        <taxon>Trypanosomatida</taxon>
        <taxon>Trypanosomatidae</taxon>
        <taxon>Trypanosoma</taxon>
        <taxon>Schizotrypanum</taxon>
    </lineage>
</organism>
<proteinExistence type="predicted"/>
<dbReference type="Proteomes" id="UP000007350">
    <property type="component" value="Unassembled WGS sequence"/>
</dbReference>
<gene>
    <name evidence="1" type="ORF">MOQ_006506</name>
</gene>
<sequence>MARCHRTRVCCWRTQRCTRRLAGRSTCRRPLAIRDFGTAPRLFWTVSGF</sequence>
<reference evidence="1 2" key="1">
    <citation type="journal article" date="2012" name="BMC Genomics">
        <title>Comparative genomic analysis of human infective Trypanosoma cruzi lineages with the bat-restricted subspecies T. cruzi marinkellei.</title>
        <authorList>
            <person name="Franzen O."/>
            <person name="Talavera-Lopez C."/>
            <person name="Ochaya S."/>
            <person name="Butler C.E."/>
            <person name="Messenger L.A."/>
            <person name="Lewis M.D."/>
            <person name="Llewellyn M.S."/>
            <person name="Marinkelle C.J."/>
            <person name="Tyler K.M."/>
            <person name="Miles M.A."/>
            <person name="Andersson B."/>
        </authorList>
    </citation>
    <scope>NUCLEOTIDE SEQUENCE [LARGE SCALE GENOMIC DNA]</scope>
    <source>
        <strain evidence="1 2">B7</strain>
    </source>
</reference>
<evidence type="ECO:0000313" key="2">
    <source>
        <dbReference type="Proteomes" id="UP000007350"/>
    </source>
</evidence>
<keyword evidence="2" id="KW-1185">Reference proteome</keyword>
<accession>K2NLD2</accession>
<comment type="caution">
    <text evidence="1">The sequence shown here is derived from an EMBL/GenBank/DDBJ whole genome shotgun (WGS) entry which is preliminary data.</text>
</comment>
<name>K2NLD2_TRYCR</name>